<proteinExistence type="predicted"/>
<accession>A0A183IC21</accession>
<dbReference type="WBParaSite" id="SBAD_0000120201-mRNA-1">
    <property type="protein sequence ID" value="SBAD_0000120201-mRNA-1"/>
    <property type="gene ID" value="SBAD_0000120201"/>
</dbReference>
<evidence type="ECO:0000256" key="1">
    <source>
        <dbReference type="SAM" id="SignalP"/>
    </source>
</evidence>
<keyword evidence="3" id="KW-1185">Reference proteome</keyword>
<feature type="signal peptide" evidence="1">
    <location>
        <begin position="1"/>
        <end position="22"/>
    </location>
</feature>
<name>A0A183IC21_9BILA</name>
<dbReference type="Proteomes" id="UP000270296">
    <property type="component" value="Unassembled WGS sequence"/>
</dbReference>
<reference evidence="2 3" key="2">
    <citation type="submission" date="2018-11" db="EMBL/GenBank/DDBJ databases">
        <authorList>
            <consortium name="Pathogen Informatics"/>
        </authorList>
    </citation>
    <scope>NUCLEOTIDE SEQUENCE [LARGE SCALE GENOMIC DNA]</scope>
</reference>
<keyword evidence="1" id="KW-0732">Signal</keyword>
<evidence type="ECO:0000313" key="4">
    <source>
        <dbReference type="WBParaSite" id="SBAD_0000120201-mRNA-1"/>
    </source>
</evidence>
<sequence>MHSLMHTMRSLFQLMLVAIVNPAEISPGAILSVNEHHKTAGLDLRLGDDALVRIFCDLFVLPKNWPRNIPAECVRHAPTDRTHFAAEFSVQQLQLQLGPVSTDCDHISSCSKPE</sequence>
<dbReference type="AlphaFoldDB" id="A0A183IC21"/>
<organism evidence="4">
    <name type="scientific">Soboliphyme baturini</name>
    <dbReference type="NCBI Taxonomy" id="241478"/>
    <lineage>
        <taxon>Eukaryota</taxon>
        <taxon>Metazoa</taxon>
        <taxon>Ecdysozoa</taxon>
        <taxon>Nematoda</taxon>
        <taxon>Enoplea</taxon>
        <taxon>Dorylaimia</taxon>
        <taxon>Dioctophymatida</taxon>
        <taxon>Dioctophymatoidea</taxon>
        <taxon>Soboliphymatidae</taxon>
        <taxon>Soboliphyme</taxon>
    </lineage>
</organism>
<evidence type="ECO:0000313" key="2">
    <source>
        <dbReference type="EMBL" id="VDO93420.1"/>
    </source>
</evidence>
<protein>
    <submittedName>
        <fullName evidence="4">Secreted protein</fullName>
    </submittedName>
</protein>
<dbReference type="EMBL" id="UZAM01006731">
    <property type="protein sequence ID" value="VDO93420.1"/>
    <property type="molecule type" value="Genomic_DNA"/>
</dbReference>
<evidence type="ECO:0000313" key="3">
    <source>
        <dbReference type="Proteomes" id="UP000270296"/>
    </source>
</evidence>
<reference evidence="4" key="1">
    <citation type="submission" date="2016-06" db="UniProtKB">
        <authorList>
            <consortium name="WormBaseParasite"/>
        </authorList>
    </citation>
    <scope>IDENTIFICATION</scope>
</reference>
<feature type="chain" id="PRO_5043139874" evidence="1">
    <location>
        <begin position="23"/>
        <end position="114"/>
    </location>
</feature>
<gene>
    <name evidence="2" type="ORF">SBAD_LOCUS1165</name>
</gene>